<gene>
    <name evidence="3" type="primary">mltB</name>
    <name evidence="3" type="ordered locus">c3255</name>
</gene>
<dbReference type="GO" id="GO:0009253">
    <property type="term" value="P:peptidoglycan catabolic process"/>
    <property type="evidence" value="ECO:0007669"/>
    <property type="project" value="TreeGrafter"/>
</dbReference>
<dbReference type="CDD" id="cd13399">
    <property type="entry name" value="Slt35-like"/>
    <property type="match status" value="1"/>
</dbReference>
<dbReference type="KEGG" id="ecc:c3255"/>
<dbReference type="EC" id="3.2.1.-" evidence="3"/>
<dbReference type="InterPro" id="IPR011757">
    <property type="entry name" value="Lytic_transglycosylase_MltB"/>
</dbReference>
<feature type="domain" description="Transglycosylase SLT" evidence="2">
    <location>
        <begin position="92"/>
        <end position="388"/>
    </location>
</feature>
<dbReference type="InterPro" id="IPR023346">
    <property type="entry name" value="Lysozyme-like_dom_sf"/>
</dbReference>
<protein>
    <submittedName>
        <fullName evidence="3">Membrane-bound lytic murein transglycosylase B</fullName>
        <ecNumber evidence="3">3.2.1.-</ecNumber>
    </submittedName>
</protein>
<evidence type="ECO:0000256" key="1">
    <source>
        <dbReference type="PIRSR" id="PIRSR611757-1"/>
    </source>
</evidence>
<organism evidence="3 4">
    <name type="scientific">Escherichia coli O6:H1 (strain CFT073 / ATCC 700928 / UPEC)</name>
    <dbReference type="NCBI Taxonomy" id="199310"/>
    <lineage>
        <taxon>Bacteria</taxon>
        <taxon>Pseudomonadati</taxon>
        <taxon>Pseudomonadota</taxon>
        <taxon>Gammaproteobacteria</taxon>
        <taxon>Enterobacterales</taxon>
        <taxon>Enterobacteriaceae</taxon>
        <taxon>Escherichia</taxon>
    </lineage>
</organism>
<dbReference type="InterPro" id="IPR031304">
    <property type="entry name" value="SLT_2"/>
</dbReference>
<accession>A0A0H2VA40</accession>
<dbReference type="eggNOG" id="COG2951">
    <property type="taxonomic scope" value="Bacteria"/>
</dbReference>
<feature type="active site" evidence="1">
    <location>
        <position position="197"/>
    </location>
</feature>
<dbReference type="InterPro" id="IPR043426">
    <property type="entry name" value="MltB-like"/>
</dbReference>
<keyword evidence="4" id="KW-1185">Reference proteome</keyword>
<name>A0A0H2VA40_ECOL6</name>
<dbReference type="SUPFAM" id="SSF53955">
    <property type="entry name" value="Lysozyme-like"/>
    <property type="match status" value="1"/>
</dbReference>
<evidence type="ECO:0000313" key="3">
    <source>
        <dbReference type="EMBL" id="AAN81706.1"/>
    </source>
</evidence>
<dbReference type="PANTHER" id="PTHR30163">
    <property type="entry name" value="MEMBRANE-BOUND LYTIC MUREIN TRANSGLYCOSYLASE B"/>
    <property type="match status" value="1"/>
</dbReference>
<dbReference type="PANTHER" id="PTHR30163:SF9">
    <property type="entry name" value="MEMBRANE-BOUND LYTIC MUREIN TRANSGLYCOSYLASE B"/>
    <property type="match status" value="1"/>
</dbReference>
<dbReference type="Pfam" id="PF13406">
    <property type="entry name" value="SLT_2"/>
    <property type="match status" value="1"/>
</dbReference>
<dbReference type="GO" id="GO:0016798">
    <property type="term" value="F:hydrolase activity, acting on glycosyl bonds"/>
    <property type="evidence" value="ECO:0007669"/>
    <property type="project" value="UniProtKB-KW"/>
</dbReference>
<sequence>MSYVKSVSGSDYRFLVRGGMLYHTCPWLNLLNGPLMFKRRYVTLLPLFMLLAACSSKPKPTETETTTGTPSGGFLLEPQHNVMQMGGDFANNPNAQQFIDKMVNKHGFDRQQLQEILSQAKRLDSVLRLMDNQAPTTSVKPPSGPNGAWLRYRKKFITPDNVQNGVVFWNQYEDALNRAWQVYGVPPEIIVGIIGVETRWGRVMGKTRILDALATLSFNYPRRAEYFSGELETFLLMARDEQDDPLNLKGSFAGAMGYGQFMPSSYKQYAVDFSGDGHINLWDPVDAIGSVANYFKAHGWVKGDQVAVMANGQAPGLPNGFKTRYSISQLAAAGLTPQQPLGNHQQASLLRLDVGTGYQYWYGLPNFYTITRYNHSTHYAMAVWQLGQAVALARVQ</sequence>
<evidence type="ECO:0000313" key="4">
    <source>
        <dbReference type="Proteomes" id="UP000001410"/>
    </source>
</evidence>
<dbReference type="HOGENOM" id="CLU_035402_1_1_6"/>
<dbReference type="Proteomes" id="UP000001410">
    <property type="component" value="Chromosome"/>
</dbReference>
<dbReference type="Gene3D" id="1.10.8.350">
    <property type="entry name" value="Bacterial muramidase"/>
    <property type="match status" value="1"/>
</dbReference>
<dbReference type="NCBIfam" id="TIGR02282">
    <property type="entry name" value="MltB"/>
    <property type="match status" value="1"/>
</dbReference>
<dbReference type="STRING" id="199310.c3255"/>
<proteinExistence type="predicted"/>
<dbReference type="GO" id="GO:0008933">
    <property type="term" value="F:peptidoglycan lytic transglycosylase activity"/>
    <property type="evidence" value="ECO:0007669"/>
    <property type="project" value="TreeGrafter"/>
</dbReference>
<evidence type="ECO:0000259" key="2">
    <source>
        <dbReference type="Pfam" id="PF13406"/>
    </source>
</evidence>
<keyword evidence="3" id="KW-0378">Hydrolase</keyword>
<reference evidence="3 4" key="1">
    <citation type="journal article" date="2002" name="Proc. Natl. Acad. Sci. U.S.A.">
        <title>Extensive mosaic structure revealed by the complete genome sequence of uropathogenic Escherichia coli.</title>
        <authorList>
            <person name="Welch R.A."/>
            <person name="Burland V."/>
            <person name="Plunkett G.III."/>
            <person name="Redford P."/>
            <person name="Roesch P."/>
            <person name="Rasko D."/>
            <person name="Buckles E.L."/>
            <person name="Liou S.R."/>
            <person name="Boutin A."/>
            <person name="Hackett J."/>
            <person name="Stroud D."/>
            <person name="Mayhew G.F."/>
            <person name="Rose D.J."/>
            <person name="Zhou S."/>
            <person name="Schwartz D.C."/>
            <person name="Perna N.T."/>
            <person name="Mobley H.L."/>
            <person name="Donnenberg M.S."/>
            <person name="Blattner F.R."/>
        </authorList>
    </citation>
    <scope>NUCLEOTIDE SEQUENCE [LARGE SCALE GENOMIC DNA]</scope>
    <source>
        <strain evidence="4">CFT073 / ATCC 700928 / UPEC</strain>
    </source>
</reference>
<dbReference type="AlphaFoldDB" id="A0A0H2VA40"/>
<dbReference type="EMBL" id="AE014075">
    <property type="protein sequence ID" value="AAN81706.1"/>
    <property type="molecule type" value="Genomic_DNA"/>
</dbReference>
<dbReference type="Gene3D" id="1.10.530.10">
    <property type="match status" value="1"/>
</dbReference>
<dbReference type="NCBIfam" id="NF008029">
    <property type="entry name" value="PRK10760.1"/>
    <property type="match status" value="1"/>
</dbReference>
<dbReference type="FunFam" id="1.10.8.350:FF:000001">
    <property type="entry name" value="Lytic murein transglycosylase B"/>
    <property type="match status" value="1"/>
</dbReference>
<keyword evidence="3" id="KW-0326">Glycosidase</keyword>
<dbReference type="SMR" id="A0A0H2VA40"/>